<keyword evidence="12 20" id="KW-0408">Iron</keyword>
<dbReference type="GO" id="GO:0006704">
    <property type="term" value="P:glucocorticoid biosynthetic process"/>
    <property type="evidence" value="ECO:0007669"/>
    <property type="project" value="TreeGrafter"/>
</dbReference>
<dbReference type="InterPro" id="IPR002401">
    <property type="entry name" value="Cyt_P450_E_grp-I"/>
</dbReference>
<dbReference type="GO" id="GO:0008386">
    <property type="term" value="F:cholesterol monooxygenase (side-chain-cleaving) activity"/>
    <property type="evidence" value="ECO:0007669"/>
    <property type="project" value="UniProtKB-EC"/>
</dbReference>
<keyword evidence="13 21" id="KW-0503">Monooxygenase</keyword>
<dbReference type="InterPro" id="IPR017972">
    <property type="entry name" value="Cyt_P450_CS"/>
</dbReference>
<evidence type="ECO:0000256" key="22">
    <source>
        <dbReference type="RuleBase" id="RU364077"/>
    </source>
</evidence>
<evidence type="ECO:0000256" key="9">
    <source>
        <dbReference type="ARBA" id="ARBA00022792"/>
    </source>
</evidence>
<gene>
    <name evidence="24" type="primary">LOC117348607</name>
</gene>
<keyword evidence="23" id="KW-1185">Reference proteome</keyword>
<dbReference type="InterPro" id="IPR050479">
    <property type="entry name" value="CYP11_CYP27_families"/>
</dbReference>
<evidence type="ECO:0000256" key="18">
    <source>
        <dbReference type="ARBA" id="ARBA00023221"/>
    </source>
</evidence>
<dbReference type="Pfam" id="PF00067">
    <property type="entry name" value="p450"/>
    <property type="match status" value="1"/>
</dbReference>
<comment type="catalytic activity">
    <reaction evidence="22">
        <text>6 reduced [adrenodoxin] + cholesterol + 3 O2 + 6 H(+) = 4-methylpentanal + pregnenolone + 6 oxidized [adrenodoxin] + 4 H2O</text>
        <dbReference type="Rhea" id="RHEA:35739"/>
        <dbReference type="Rhea" id="RHEA-COMP:9998"/>
        <dbReference type="Rhea" id="RHEA-COMP:9999"/>
        <dbReference type="ChEBI" id="CHEBI:15377"/>
        <dbReference type="ChEBI" id="CHEBI:15378"/>
        <dbReference type="ChEBI" id="CHEBI:15379"/>
        <dbReference type="ChEBI" id="CHEBI:16113"/>
        <dbReference type="ChEBI" id="CHEBI:16581"/>
        <dbReference type="ChEBI" id="CHEBI:17998"/>
        <dbReference type="ChEBI" id="CHEBI:33737"/>
        <dbReference type="ChEBI" id="CHEBI:33738"/>
        <dbReference type="EC" id="1.14.15.6"/>
    </reaction>
</comment>
<dbReference type="GO" id="GO:0005743">
    <property type="term" value="C:mitochondrial inner membrane"/>
    <property type="evidence" value="ECO:0007669"/>
    <property type="project" value="UniProtKB-SubCell"/>
</dbReference>
<evidence type="ECO:0000313" key="24">
    <source>
        <dbReference type="RefSeq" id="XP_033776812.1"/>
    </source>
</evidence>
<keyword evidence="18 22" id="KW-0753">Steroid metabolism</keyword>
<dbReference type="GO" id="GO:0034650">
    <property type="term" value="P:cortisol metabolic process"/>
    <property type="evidence" value="ECO:0007669"/>
    <property type="project" value="TreeGrafter"/>
</dbReference>
<keyword evidence="11 21" id="KW-0560">Oxidoreductase</keyword>
<dbReference type="GO" id="GO:0006700">
    <property type="term" value="P:C21-steroid hormone biosynthetic process"/>
    <property type="evidence" value="ECO:0007669"/>
    <property type="project" value="TreeGrafter"/>
</dbReference>
<dbReference type="OrthoDB" id="3945418at2759"/>
<evidence type="ECO:0000256" key="6">
    <source>
        <dbReference type="ARBA" id="ARBA00022548"/>
    </source>
</evidence>
<evidence type="ECO:0000256" key="1">
    <source>
        <dbReference type="ARBA" id="ARBA00001971"/>
    </source>
</evidence>
<proteinExistence type="inferred from homology"/>
<dbReference type="PANTHER" id="PTHR24279:SF3">
    <property type="entry name" value="CHOLESTEROL SIDE-CHAIN CLEAVAGE ENZYME, MITOCHONDRIAL"/>
    <property type="match status" value="1"/>
</dbReference>
<name>A0A6P8NL72_GEOSA</name>
<comment type="function">
    <text evidence="22">A cytochrome P450 monooxygenase that catalyzes the side-chain hydroxylation and cleavage of cholesterol to pregnenolone, the precursor of most steroid hormones. Catalyzes three sequential oxidation reactions of cholesterol, namely the hydroxylation at C22 followed with the hydroxylation at C20 to yield 20R,22R-hydroxycholesterol that is further cleaved between C20 and C22 to yield the C21-steroid pregnenolone and 4-methylpentanal. Mechanistically, uses molecular oxygen inserting one oxygen atom into a substrate and reducing the second into a water molecule. Two electrons are provided by NADPH via a two-protein mitochondrial transfer system comprising flavoprotein FDXR (adrenodoxin/ferredoxin reductase) and nonheme iron-sulfur protein FDX1 or FDX2 (adrenodoxin/ferredoxin).</text>
</comment>
<dbReference type="GeneID" id="117348607"/>
<evidence type="ECO:0000313" key="23">
    <source>
        <dbReference type="Proteomes" id="UP000515159"/>
    </source>
</evidence>
<dbReference type="SUPFAM" id="SSF48264">
    <property type="entry name" value="Cytochrome P450"/>
    <property type="match status" value="1"/>
</dbReference>
<feature type="binding site" description="axial binding residue" evidence="20">
    <location>
        <position position="459"/>
    </location>
    <ligand>
        <name>heme</name>
        <dbReference type="ChEBI" id="CHEBI:30413"/>
    </ligand>
    <ligandPart>
        <name>Fe</name>
        <dbReference type="ChEBI" id="CHEBI:18248"/>
    </ligandPart>
</feature>
<keyword evidence="7 20" id="KW-0349">Heme</keyword>
<evidence type="ECO:0000256" key="4">
    <source>
        <dbReference type="ARBA" id="ARBA00012764"/>
    </source>
</evidence>
<evidence type="ECO:0000256" key="2">
    <source>
        <dbReference type="ARBA" id="ARBA00005108"/>
    </source>
</evidence>
<dbReference type="Gene3D" id="1.10.630.10">
    <property type="entry name" value="Cytochrome P450"/>
    <property type="match status" value="1"/>
</dbReference>
<keyword evidence="8 20" id="KW-0479">Metal-binding</keyword>
<evidence type="ECO:0000256" key="3">
    <source>
        <dbReference type="ARBA" id="ARBA00010617"/>
    </source>
</evidence>
<keyword evidence="10 22" id="KW-0809">Transit peptide</keyword>
<dbReference type="GO" id="GO:0020037">
    <property type="term" value="F:heme binding"/>
    <property type="evidence" value="ECO:0007669"/>
    <property type="project" value="InterPro"/>
</dbReference>
<organism evidence="23 24">
    <name type="scientific">Geotrypetes seraphini</name>
    <name type="common">Gaboon caecilian</name>
    <name type="synonym">Caecilia seraphini</name>
    <dbReference type="NCBI Taxonomy" id="260995"/>
    <lineage>
        <taxon>Eukaryota</taxon>
        <taxon>Metazoa</taxon>
        <taxon>Chordata</taxon>
        <taxon>Craniata</taxon>
        <taxon>Vertebrata</taxon>
        <taxon>Euteleostomi</taxon>
        <taxon>Amphibia</taxon>
        <taxon>Gymnophiona</taxon>
        <taxon>Geotrypetes</taxon>
    </lineage>
</organism>
<comment type="subcellular location">
    <subcellularLocation>
        <location evidence="22">Mitochondrion inner membrane</location>
        <topology evidence="22">Peripheral membrane protein</topology>
    </subcellularLocation>
    <text evidence="22">Localizes to the matrix side of the mitochondrion inner membrane.</text>
</comment>
<evidence type="ECO:0000256" key="20">
    <source>
        <dbReference type="PIRSR" id="PIRSR602401-1"/>
    </source>
</evidence>
<reference evidence="24" key="1">
    <citation type="submission" date="2025-08" db="UniProtKB">
        <authorList>
            <consortium name="RefSeq"/>
        </authorList>
    </citation>
    <scope>IDENTIFICATION</scope>
</reference>
<dbReference type="InParanoid" id="A0A6P8NL72"/>
<dbReference type="KEGG" id="gsh:117348607"/>
<dbReference type="GO" id="GO:0008203">
    <property type="term" value="P:cholesterol metabolic process"/>
    <property type="evidence" value="ECO:0007669"/>
    <property type="project" value="UniProtKB-KW"/>
</dbReference>
<protein>
    <recommendedName>
        <fullName evidence="5 22">Cholesterol side-chain cleavage enzyme, mitochondrial</fullName>
        <ecNumber evidence="4 22">1.14.15.6</ecNumber>
    </recommendedName>
    <alternativeName>
        <fullName evidence="22">Cholesterol desmolase</fullName>
    </alternativeName>
</protein>
<dbReference type="GO" id="GO:0005506">
    <property type="term" value="F:iron ion binding"/>
    <property type="evidence" value="ECO:0007669"/>
    <property type="project" value="InterPro"/>
</dbReference>
<evidence type="ECO:0000256" key="14">
    <source>
        <dbReference type="ARBA" id="ARBA00023098"/>
    </source>
</evidence>
<evidence type="ECO:0000256" key="12">
    <source>
        <dbReference type="ARBA" id="ARBA00023004"/>
    </source>
</evidence>
<dbReference type="PRINTS" id="PR00385">
    <property type="entry name" value="P450"/>
</dbReference>
<evidence type="ECO:0000256" key="7">
    <source>
        <dbReference type="ARBA" id="ARBA00022617"/>
    </source>
</evidence>
<keyword evidence="17 22" id="KW-1207">Sterol metabolism</keyword>
<evidence type="ECO:0000256" key="10">
    <source>
        <dbReference type="ARBA" id="ARBA00022946"/>
    </source>
</evidence>
<dbReference type="PANTHER" id="PTHR24279">
    <property type="entry name" value="CYTOCHROME P450"/>
    <property type="match status" value="1"/>
</dbReference>
<dbReference type="UniPathway" id="UPA00229"/>
<dbReference type="PRINTS" id="PR00463">
    <property type="entry name" value="EP450I"/>
</dbReference>
<keyword evidence="9" id="KW-0999">Mitochondrion inner membrane</keyword>
<dbReference type="InterPro" id="IPR001128">
    <property type="entry name" value="Cyt_P450"/>
</dbReference>
<evidence type="ECO:0000256" key="17">
    <source>
        <dbReference type="ARBA" id="ARBA00023166"/>
    </source>
</evidence>
<dbReference type="InterPro" id="IPR036396">
    <property type="entry name" value="Cyt_P450_sf"/>
</dbReference>
<keyword evidence="6 22" id="KW-0153">Cholesterol metabolism</keyword>
<dbReference type="Proteomes" id="UP000515159">
    <property type="component" value="Chromosome 14"/>
</dbReference>
<sequence>MLARRGFRSLRTLANLNDRLSFSFRTGHSIASEVYAPSPQAKLVKSFDEIPGNWKNSWLNLYQFWRGDGFHNMHNFMIENFKKYGPIYREKVGYYESVNIIQPEDAAALFKVEGMFPERLMLQPWMDYREYRKKKKGVLLKTGEDWRHDRLLLNREVLSPSVMDRFLPLLNDVSEDFVKRIYSQIEKSGQEKWTADLSNELFRYALESICNVLYGERLGLLKDNIDQDSQKFINAITTMFHCTKIMIYVSPGLLRRINAKVWRDHTEAWDVIFSQADKCIQNIYRDLRLNRKTTTEYTGILSSLLLQAKLPLEDLKASVTELMTGGVDTTSITLLWTMYELARRPELQSKIREEVIASKEANQGDVGKMLKSVPLVKAAVKESLRLHPVAVSVQRYTRQDTVLRNYFIPSGTLVQVGLYAMARDPSIFAKPEKYRPERWLEKENNHFKKLGFGFGIRQCLGRRIAEMEMQLFLIHILQHFKIEVNRLTDVQTTFDLILIPDRPIQLTLRPLN</sequence>
<comment type="pathway">
    <text evidence="2 22">Lipid metabolism; C21-steroid hormone metabolism.</text>
</comment>
<evidence type="ECO:0000256" key="5">
    <source>
        <dbReference type="ARBA" id="ARBA00019844"/>
    </source>
</evidence>
<comment type="cofactor">
    <cofactor evidence="1 20 22">
        <name>heme</name>
        <dbReference type="ChEBI" id="CHEBI:30413"/>
    </cofactor>
</comment>
<accession>A0A6P8NL72</accession>
<keyword evidence="16 22" id="KW-0472">Membrane</keyword>
<dbReference type="AlphaFoldDB" id="A0A6P8NL72"/>
<dbReference type="GO" id="GO:0071375">
    <property type="term" value="P:cellular response to peptide hormone stimulus"/>
    <property type="evidence" value="ECO:0007669"/>
    <property type="project" value="TreeGrafter"/>
</dbReference>
<evidence type="ECO:0000256" key="8">
    <source>
        <dbReference type="ARBA" id="ARBA00022723"/>
    </source>
</evidence>
<comment type="similarity">
    <text evidence="3 21">Belongs to the cytochrome P450 family.</text>
</comment>
<evidence type="ECO:0000256" key="16">
    <source>
        <dbReference type="ARBA" id="ARBA00023136"/>
    </source>
</evidence>
<dbReference type="FunFam" id="1.10.630.10:FF:000015">
    <property type="entry name" value="Cholesterol side-chain cleavage enzyme, mitochondrial"/>
    <property type="match status" value="1"/>
</dbReference>
<evidence type="ECO:0000256" key="21">
    <source>
        <dbReference type="RuleBase" id="RU000461"/>
    </source>
</evidence>
<keyword evidence="14 22" id="KW-0443">Lipid metabolism</keyword>
<dbReference type="PROSITE" id="PS00086">
    <property type="entry name" value="CYTOCHROME_P450"/>
    <property type="match status" value="1"/>
</dbReference>
<evidence type="ECO:0000256" key="11">
    <source>
        <dbReference type="ARBA" id="ARBA00023002"/>
    </source>
</evidence>
<evidence type="ECO:0000256" key="19">
    <source>
        <dbReference type="ARBA" id="ARBA00023250"/>
    </source>
</evidence>
<evidence type="ECO:0000256" key="13">
    <source>
        <dbReference type="ARBA" id="ARBA00023033"/>
    </source>
</evidence>
<keyword evidence="19 22" id="KW-0755">Steroidogenesis</keyword>
<evidence type="ECO:0000256" key="15">
    <source>
        <dbReference type="ARBA" id="ARBA00023128"/>
    </source>
</evidence>
<dbReference type="RefSeq" id="XP_033776812.1">
    <property type="nucleotide sequence ID" value="XM_033920921.1"/>
</dbReference>
<dbReference type="EC" id="1.14.15.6" evidence="4 22"/>
<dbReference type="FunCoup" id="A0A6P8NL72">
    <property type="interactions" value="599"/>
</dbReference>
<keyword evidence="15 22" id="KW-0496">Mitochondrion</keyword>